<evidence type="ECO:0000313" key="2">
    <source>
        <dbReference type="EMBL" id="MBE0368547.1"/>
    </source>
</evidence>
<comment type="caution">
    <text evidence="2">The sequence shown here is derived from an EMBL/GenBank/DDBJ whole genome shotgun (WGS) entry which is preliminary data.</text>
</comment>
<dbReference type="Gene3D" id="2.60.40.10">
    <property type="entry name" value="Immunoglobulins"/>
    <property type="match status" value="1"/>
</dbReference>
<dbReference type="Proteomes" id="UP000615755">
    <property type="component" value="Unassembled WGS sequence"/>
</dbReference>
<dbReference type="Gene3D" id="2.60.120.380">
    <property type="match status" value="2"/>
</dbReference>
<organism evidence="2 3">
    <name type="scientific">Pseudoalteromonas aurantia 208</name>
    <dbReference type="NCBI Taxonomy" id="1314867"/>
    <lineage>
        <taxon>Bacteria</taxon>
        <taxon>Pseudomonadati</taxon>
        <taxon>Pseudomonadota</taxon>
        <taxon>Gammaproteobacteria</taxon>
        <taxon>Alteromonadales</taxon>
        <taxon>Pseudoalteromonadaceae</taxon>
        <taxon>Pseudoalteromonas</taxon>
    </lineage>
</organism>
<dbReference type="InterPro" id="IPR013783">
    <property type="entry name" value="Ig-like_fold"/>
</dbReference>
<keyword evidence="3" id="KW-1185">Reference proteome</keyword>
<reference evidence="2 3" key="1">
    <citation type="submission" date="2015-03" db="EMBL/GenBank/DDBJ databases">
        <title>Genome sequence of Pseudoalteromonas aurantia.</title>
        <authorList>
            <person name="Xie B.-B."/>
            <person name="Rong J.-C."/>
            <person name="Qin Q.-L."/>
            <person name="Zhang Y.-Z."/>
        </authorList>
    </citation>
    <scope>NUCLEOTIDE SEQUENCE [LARGE SCALE GENOMIC DNA]</scope>
    <source>
        <strain evidence="2 3">208</strain>
    </source>
</reference>
<gene>
    <name evidence="2" type="ORF">PAUR_a2172</name>
</gene>
<sequence>MVSVIHAKTYSYSAIILTSLFLISGCGDSSDESSATSKPTVDPRNTISFSDARADFDTKLLQVANDTPEFNLRVGLSAYEVGSFLQDGALHGSLDIADQQLTLNSFEEISYRFELDEKDASYKDADTSLKVIPGFSFTLGAGSNNAKVKTINYTISLSDITLTKLKNPVHAILSGGSDTGAANEFIYGVYSAKIKYGISFYDEYAKEITLGAGFETDLFSAETNVKKSSSSQISSKYKFESVEPVQIGFLKRNIASINRIPTSLKLALDPNNANLINITWKAVENASYYNIFQSETAGINANSTSTYSQKITVEDPFYTFEGEPNQSYYFKVSSTVNRQESETGLEDGIQTIPGDETPPGDGPIDGGGNSKQPEVEPNNDINSAQEIQAGVVSGQKTTAQDYNDVFKLIPSKTALDFKVIHEKQYSATSDYDIYIYNHNEELIHSFPSYNGENDQHIIGVEKNKPVYIKMNMKNDTTINDRYNLELGFLNYNYELEPNNALSDANLLLNNTTKRGSRSFRRDYRDYYYINTESNTLRVKFTHSDKLSASSNYTIYIYNATEEQISKVTAENGMDVDFNIGVEQGSRIYIRVDIDGDNSRDIHYSINASFE</sequence>
<feature type="region of interest" description="Disordered" evidence="1">
    <location>
        <begin position="340"/>
        <end position="378"/>
    </location>
</feature>
<evidence type="ECO:0008006" key="4">
    <source>
        <dbReference type="Google" id="ProtNLM"/>
    </source>
</evidence>
<evidence type="ECO:0000256" key="1">
    <source>
        <dbReference type="SAM" id="MobiDB-lite"/>
    </source>
</evidence>
<dbReference type="RefSeq" id="WP_192507808.1">
    <property type="nucleotide sequence ID" value="NZ_AQGV01000012.1"/>
</dbReference>
<name>A0ABR9EC38_9GAMM</name>
<accession>A0ABR9EC38</accession>
<protein>
    <recommendedName>
        <fullName evidence="4">Fibronectin type-III domain-containing protein</fullName>
    </recommendedName>
</protein>
<dbReference type="EMBL" id="AQGV01000012">
    <property type="protein sequence ID" value="MBE0368547.1"/>
    <property type="molecule type" value="Genomic_DNA"/>
</dbReference>
<evidence type="ECO:0000313" key="3">
    <source>
        <dbReference type="Proteomes" id="UP000615755"/>
    </source>
</evidence>
<proteinExistence type="predicted"/>